<keyword evidence="5" id="KW-0411">Iron-sulfur</keyword>
<dbReference type="InterPro" id="IPR010723">
    <property type="entry name" value="HemN_C"/>
</dbReference>
<dbReference type="InterPro" id="IPR006638">
    <property type="entry name" value="Elp3/MiaA/NifB-like_rSAM"/>
</dbReference>
<dbReference type="Pfam" id="PF06969">
    <property type="entry name" value="HemN_C"/>
    <property type="match status" value="1"/>
</dbReference>
<dbReference type="GO" id="GO:0005737">
    <property type="term" value="C:cytoplasm"/>
    <property type="evidence" value="ECO:0007669"/>
    <property type="project" value="TreeGrafter"/>
</dbReference>
<gene>
    <name evidence="7" type="ordered locus">Swoo_2002</name>
</gene>
<dbReference type="Gene3D" id="3.20.20.70">
    <property type="entry name" value="Aldolase class I"/>
    <property type="match status" value="1"/>
</dbReference>
<dbReference type="InterPro" id="IPR058240">
    <property type="entry name" value="rSAM_sf"/>
</dbReference>
<organism evidence="7 8">
    <name type="scientific">Shewanella woodyi (strain ATCC 51908 / MS32)</name>
    <dbReference type="NCBI Taxonomy" id="392500"/>
    <lineage>
        <taxon>Bacteria</taxon>
        <taxon>Pseudomonadati</taxon>
        <taxon>Pseudomonadota</taxon>
        <taxon>Gammaproteobacteria</taxon>
        <taxon>Alteromonadales</taxon>
        <taxon>Shewanellaceae</taxon>
        <taxon>Shewanella</taxon>
    </lineage>
</organism>
<dbReference type="Pfam" id="PF04055">
    <property type="entry name" value="Radical_SAM"/>
    <property type="match status" value="1"/>
</dbReference>
<dbReference type="eggNOG" id="COG0635">
    <property type="taxonomic scope" value="Bacteria"/>
</dbReference>
<dbReference type="SMART" id="SM00729">
    <property type="entry name" value="Elp3"/>
    <property type="match status" value="1"/>
</dbReference>
<evidence type="ECO:0000256" key="3">
    <source>
        <dbReference type="ARBA" id="ARBA00022723"/>
    </source>
</evidence>
<sequence>MTLPNLPFWKEYPTRDSEWVRQYPTRHHSIKEEEVFGKQQMGIYVHIPFCNRLCFSCPYIKHQTDKTITRRYLDALKTEISNYAARPYVQDHEITLGYIGGGTPTALSSAELEELLGHLHSELNMSDDVELSIETTPIDITKKKAETLYNNGVKRISLGVQTFVQEELESIGRPSDPKMLENAIKICQEAGFTNINIDLMHGLNGQTMESWEYSLDKAIELGVTCVSFYTYMEFAQVSTKRRKLPPVPTTDVVDEMFMFAAKKLTENGFDGYFGDCFAKPGYQPRYGERSWSENIPIIPLGPTATGHLKDHWYFNEPSINKYIEVVNSGQLPISMGQYISKEEAIRRGMILGVKASKVDRKMFKHLYGVDFVEKFQSEIQDLESKGLVELTQNELKVTDPKGWYYLDNISKTFYSESFKRYPQHLGSDITEFQSSVAEWQPIEITTRP</sequence>
<dbReference type="EMBL" id="CP000961">
    <property type="protein sequence ID" value="ACA86286.1"/>
    <property type="molecule type" value="Genomic_DNA"/>
</dbReference>
<keyword evidence="3" id="KW-0479">Metal-binding</keyword>
<accession>B1KQP7</accession>
<dbReference type="InterPro" id="IPR013785">
    <property type="entry name" value="Aldolase_TIM"/>
</dbReference>
<dbReference type="PROSITE" id="PS51918">
    <property type="entry name" value="RADICAL_SAM"/>
    <property type="match status" value="1"/>
</dbReference>
<feature type="domain" description="Radical SAM core" evidence="6">
    <location>
        <begin position="35"/>
        <end position="270"/>
    </location>
</feature>
<dbReference type="InterPro" id="IPR034505">
    <property type="entry name" value="Coproporphyrinogen-III_oxidase"/>
</dbReference>
<keyword evidence="4" id="KW-0408">Iron</keyword>
<dbReference type="SFLD" id="SFLDG01065">
    <property type="entry name" value="anaerobic_coproporphyrinogen-I"/>
    <property type="match status" value="1"/>
</dbReference>
<evidence type="ECO:0000256" key="1">
    <source>
        <dbReference type="ARBA" id="ARBA00001966"/>
    </source>
</evidence>
<name>B1KQP7_SHEWM</name>
<reference evidence="7 8" key="1">
    <citation type="submission" date="2008-02" db="EMBL/GenBank/DDBJ databases">
        <title>Complete sequence of Shewanella woodyi ATCC 51908.</title>
        <authorList>
            <consortium name="US DOE Joint Genome Institute"/>
            <person name="Copeland A."/>
            <person name="Lucas S."/>
            <person name="Lapidus A."/>
            <person name="Glavina del Rio T."/>
            <person name="Dalin E."/>
            <person name="Tice H."/>
            <person name="Bruce D."/>
            <person name="Goodwin L."/>
            <person name="Pitluck S."/>
            <person name="Sims D."/>
            <person name="Brettin T."/>
            <person name="Detter J.C."/>
            <person name="Han C."/>
            <person name="Kuske C.R."/>
            <person name="Schmutz J."/>
            <person name="Larimer F."/>
            <person name="Land M."/>
            <person name="Hauser L."/>
            <person name="Kyrpides N."/>
            <person name="Lykidis A."/>
            <person name="Zhao J.-S."/>
            <person name="Richardson P."/>
        </authorList>
    </citation>
    <scope>NUCLEOTIDE SEQUENCE [LARGE SCALE GENOMIC DNA]</scope>
    <source>
        <strain evidence="8">ATCC 51908 / MS32</strain>
    </source>
</reference>
<dbReference type="PANTHER" id="PTHR13932:SF5">
    <property type="entry name" value="RADICAL S-ADENOSYL METHIONINE DOMAIN-CONTAINING PROTEIN 1, MITOCHONDRIAL"/>
    <property type="match status" value="1"/>
</dbReference>
<evidence type="ECO:0000256" key="5">
    <source>
        <dbReference type="ARBA" id="ARBA00023014"/>
    </source>
</evidence>
<keyword evidence="7" id="KW-0560">Oxidoreductase</keyword>
<dbReference type="InterPro" id="IPR007197">
    <property type="entry name" value="rSAM"/>
</dbReference>
<dbReference type="SUPFAM" id="SSF102114">
    <property type="entry name" value="Radical SAM enzymes"/>
    <property type="match status" value="1"/>
</dbReference>
<keyword evidence="2" id="KW-0949">S-adenosyl-L-methionine</keyword>
<dbReference type="GO" id="GO:0006779">
    <property type="term" value="P:porphyrin-containing compound biosynthetic process"/>
    <property type="evidence" value="ECO:0007669"/>
    <property type="project" value="TreeGrafter"/>
</dbReference>
<dbReference type="AlphaFoldDB" id="B1KQP7"/>
<protein>
    <submittedName>
        <fullName evidence="7">Oxygen-independent coproporphyrinogen III oxidase</fullName>
        <ecNumber evidence="7">1.3.98.3</ecNumber>
    </submittedName>
</protein>
<dbReference type="GO" id="GO:0051539">
    <property type="term" value="F:4 iron, 4 sulfur cluster binding"/>
    <property type="evidence" value="ECO:0007669"/>
    <property type="project" value="TreeGrafter"/>
</dbReference>
<comment type="cofactor">
    <cofactor evidence="1">
        <name>[4Fe-4S] cluster</name>
        <dbReference type="ChEBI" id="CHEBI:49883"/>
    </cofactor>
</comment>
<evidence type="ECO:0000256" key="2">
    <source>
        <dbReference type="ARBA" id="ARBA00022691"/>
    </source>
</evidence>
<evidence type="ECO:0000259" key="6">
    <source>
        <dbReference type="PROSITE" id="PS51918"/>
    </source>
</evidence>
<dbReference type="Proteomes" id="UP000002168">
    <property type="component" value="Chromosome"/>
</dbReference>
<dbReference type="KEGG" id="swd:Swoo_2002"/>
<dbReference type="HOGENOM" id="CLU_027579_3_1_6"/>
<evidence type="ECO:0000313" key="7">
    <source>
        <dbReference type="EMBL" id="ACA86286.1"/>
    </source>
</evidence>
<keyword evidence="8" id="KW-1185">Reference proteome</keyword>
<evidence type="ECO:0000313" key="8">
    <source>
        <dbReference type="Proteomes" id="UP000002168"/>
    </source>
</evidence>
<dbReference type="SFLD" id="SFLDS00029">
    <property type="entry name" value="Radical_SAM"/>
    <property type="match status" value="1"/>
</dbReference>
<proteinExistence type="predicted"/>
<dbReference type="GO" id="GO:0046872">
    <property type="term" value="F:metal ion binding"/>
    <property type="evidence" value="ECO:0007669"/>
    <property type="project" value="UniProtKB-KW"/>
</dbReference>
<evidence type="ECO:0000256" key="4">
    <source>
        <dbReference type="ARBA" id="ARBA00023004"/>
    </source>
</evidence>
<dbReference type="STRING" id="392500.Swoo_2002"/>
<dbReference type="EC" id="1.3.98.3" evidence="7"/>
<dbReference type="GO" id="GO:0051989">
    <property type="term" value="F:coproporphyrinogen dehydrogenase activity"/>
    <property type="evidence" value="ECO:0007669"/>
    <property type="project" value="UniProtKB-EC"/>
</dbReference>
<dbReference type="PANTHER" id="PTHR13932">
    <property type="entry name" value="COPROPORPHYRINIGEN III OXIDASE"/>
    <property type="match status" value="1"/>
</dbReference>
<dbReference type="RefSeq" id="WP_012324632.1">
    <property type="nucleotide sequence ID" value="NC_010506.1"/>
</dbReference>